<evidence type="ECO:0000313" key="2">
    <source>
        <dbReference type="EMBL" id="CUU43756.1"/>
    </source>
</evidence>
<dbReference type="EMBL" id="AP014854">
    <property type="protein sequence ID" value="BAR98920.1"/>
    <property type="molecule type" value="Genomic_DNA"/>
</dbReference>
<reference evidence="1" key="1">
    <citation type="journal article" date="2015" name="Genome Announc.">
        <title>Complete Genome Sequence of the Bacteriochlorophyll b-Producing Photosynthetic Bacterium Blastochloris viridis.</title>
        <authorList>
            <person name="Tsukatani Y."/>
            <person name="Hirose Y."/>
            <person name="Harada J."/>
            <person name="Misawa N."/>
            <person name="Mori K."/>
            <person name="Inoue K."/>
            <person name="Tamiaki H."/>
        </authorList>
    </citation>
    <scope>NUCLEOTIDE SEQUENCE [LARGE SCALE GENOMIC DNA]</scope>
    <source>
        <strain evidence="1">DSM 133</strain>
    </source>
</reference>
<dbReference type="KEGG" id="bvr:BVIR_16"/>
<dbReference type="AlphaFoldDB" id="A0A0H5B9P3"/>
<dbReference type="OrthoDB" id="8021131at2"/>
<reference evidence="3" key="3">
    <citation type="journal article" date="2016" name="Genome Announc.">
        <title>Revised genome sequence of the purple photosynthetic bacterium Blastochloris viridis.</title>
        <authorList>
            <person name="Liu L.N."/>
            <person name="Faulkner M."/>
            <person name="Liu X."/>
            <person name="Huang F."/>
            <person name="Darby A.C."/>
            <person name="Hall N."/>
        </authorList>
    </citation>
    <scope>NUCLEOTIDE SEQUENCE [LARGE SCALE GENOMIC DNA]</scope>
    <source>
        <strain evidence="3">ATCC 19567 / DSM 133 / F</strain>
    </source>
</reference>
<organism evidence="2 3">
    <name type="scientific">Blastochloris viridis</name>
    <name type="common">Rhodopseudomonas viridis</name>
    <dbReference type="NCBI Taxonomy" id="1079"/>
    <lineage>
        <taxon>Bacteria</taxon>
        <taxon>Pseudomonadati</taxon>
        <taxon>Pseudomonadota</taxon>
        <taxon>Alphaproteobacteria</taxon>
        <taxon>Hyphomicrobiales</taxon>
        <taxon>Blastochloridaceae</taxon>
        <taxon>Blastochloris</taxon>
    </lineage>
</organism>
<evidence type="ECO:0000313" key="1">
    <source>
        <dbReference type="EMBL" id="BAR98920.1"/>
    </source>
</evidence>
<sequence>MQDPVDNMKARVRCPECRSIFRARIHRLVFAEPVACPVCRTQLRFHVSRHSESEDVEHYIRYVEQRTRHPHFFAGR</sequence>
<keyword evidence="3" id="KW-1185">Reference proteome</keyword>
<evidence type="ECO:0000313" key="3">
    <source>
        <dbReference type="Proteomes" id="UP000065734"/>
    </source>
</evidence>
<reference evidence="2" key="2">
    <citation type="submission" date="2015-11" db="EMBL/GenBank/DDBJ databases">
        <authorList>
            <person name="Zhang Y."/>
            <person name="Guo Z."/>
        </authorList>
    </citation>
    <scope>NUCLEOTIDE SEQUENCE</scope>
    <source>
        <strain evidence="2">1</strain>
    </source>
</reference>
<dbReference type="Proteomes" id="UP000065734">
    <property type="component" value="Chromosome I"/>
</dbReference>
<dbReference type="EMBL" id="LN907867">
    <property type="protein sequence ID" value="CUU43756.1"/>
    <property type="molecule type" value="Genomic_DNA"/>
</dbReference>
<protein>
    <submittedName>
        <fullName evidence="2">Uncharacterized protein</fullName>
    </submittedName>
</protein>
<accession>A0A0H5B9P3</accession>
<proteinExistence type="predicted"/>
<dbReference type="RefSeq" id="WP_145911925.1">
    <property type="nucleotide sequence ID" value="NZ_AP014854.2"/>
</dbReference>
<name>A0A0H5B9P3_BLAVI</name>
<gene>
    <name evidence="1" type="ORF">BV133_1327</name>
    <name evidence="2" type="ORF">BVIRIDIS_27820</name>
</gene>